<dbReference type="EMBL" id="CM029054">
    <property type="protein sequence ID" value="KAG2537209.1"/>
    <property type="molecule type" value="Genomic_DNA"/>
</dbReference>
<evidence type="ECO:0000313" key="2">
    <source>
        <dbReference type="EMBL" id="KAG2537209.1"/>
    </source>
</evidence>
<feature type="compositionally biased region" description="Basic residues" evidence="1">
    <location>
        <begin position="16"/>
        <end position="33"/>
    </location>
</feature>
<feature type="region of interest" description="Disordered" evidence="1">
    <location>
        <begin position="80"/>
        <end position="109"/>
    </location>
</feature>
<reference evidence="2" key="1">
    <citation type="submission" date="2020-05" db="EMBL/GenBank/DDBJ databases">
        <title>WGS assembly of Panicum virgatum.</title>
        <authorList>
            <person name="Lovell J.T."/>
            <person name="Jenkins J."/>
            <person name="Shu S."/>
            <person name="Juenger T.E."/>
            <person name="Schmutz J."/>
        </authorList>
    </citation>
    <scope>NUCLEOTIDE SEQUENCE</scope>
    <source>
        <strain evidence="2">AP13</strain>
    </source>
</reference>
<evidence type="ECO:0000256" key="1">
    <source>
        <dbReference type="SAM" id="MobiDB-lite"/>
    </source>
</evidence>
<proteinExistence type="predicted"/>
<name>A0A8T0MPF2_PANVG</name>
<feature type="region of interest" description="Disordered" evidence="1">
    <location>
        <begin position="1"/>
        <end position="42"/>
    </location>
</feature>
<gene>
    <name evidence="2" type="ORF">PVAP13_9NG255700</name>
</gene>
<dbReference type="AlphaFoldDB" id="A0A8T0MPF2"/>
<keyword evidence="3" id="KW-1185">Reference proteome</keyword>
<comment type="caution">
    <text evidence="2">The sequence shown here is derived from an EMBL/GenBank/DDBJ whole genome shotgun (WGS) entry which is preliminary data.</text>
</comment>
<accession>A0A8T0MPF2</accession>
<protein>
    <submittedName>
        <fullName evidence="2">Uncharacterized protein</fullName>
    </submittedName>
</protein>
<sequence>MEPDQNFPQPQADRGHTRHQPTTRRRVHLRWSRPKGPGGSQPLLYLQVHDACLADSDAPGGRSAGARDANGETVAVVARRGPAAAATDRGHGRNSGSCRSIADGCRSCR</sequence>
<organism evidence="2 3">
    <name type="scientific">Panicum virgatum</name>
    <name type="common">Blackwell switchgrass</name>
    <dbReference type="NCBI Taxonomy" id="38727"/>
    <lineage>
        <taxon>Eukaryota</taxon>
        <taxon>Viridiplantae</taxon>
        <taxon>Streptophyta</taxon>
        <taxon>Embryophyta</taxon>
        <taxon>Tracheophyta</taxon>
        <taxon>Spermatophyta</taxon>
        <taxon>Magnoliopsida</taxon>
        <taxon>Liliopsida</taxon>
        <taxon>Poales</taxon>
        <taxon>Poaceae</taxon>
        <taxon>PACMAD clade</taxon>
        <taxon>Panicoideae</taxon>
        <taxon>Panicodae</taxon>
        <taxon>Paniceae</taxon>
        <taxon>Panicinae</taxon>
        <taxon>Panicum</taxon>
        <taxon>Panicum sect. Hiantes</taxon>
    </lineage>
</organism>
<evidence type="ECO:0000313" key="3">
    <source>
        <dbReference type="Proteomes" id="UP000823388"/>
    </source>
</evidence>
<dbReference type="Proteomes" id="UP000823388">
    <property type="component" value="Chromosome 9N"/>
</dbReference>